<gene>
    <name evidence="2" type="ORF">GCM10010446_12270</name>
</gene>
<evidence type="ECO:0000256" key="1">
    <source>
        <dbReference type="SAM" id="MobiDB-lite"/>
    </source>
</evidence>
<comment type="caution">
    <text evidence="2">The sequence shown here is derived from an EMBL/GenBank/DDBJ whole genome shotgun (WGS) entry which is preliminary data.</text>
</comment>
<feature type="region of interest" description="Disordered" evidence="1">
    <location>
        <begin position="69"/>
        <end position="88"/>
    </location>
</feature>
<protein>
    <submittedName>
        <fullName evidence="2">Uncharacterized protein</fullName>
    </submittedName>
</protein>
<keyword evidence="3" id="KW-1185">Reference proteome</keyword>
<proteinExistence type="predicted"/>
<evidence type="ECO:0000313" key="3">
    <source>
        <dbReference type="Proteomes" id="UP001500403"/>
    </source>
</evidence>
<sequence length="88" mass="9690">MCAIVSVEDIDPAAPVWDRARVAILIGPDLDYFQALKQVRALLSWLGAPQRGLGATCWCGDYVQVPKPNPRVPPQRTARGRKEVRHAG</sequence>
<evidence type="ECO:0000313" key="2">
    <source>
        <dbReference type="EMBL" id="GAA2929298.1"/>
    </source>
</evidence>
<accession>A0ABP6JE15</accession>
<organism evidence="2 3">
    <name type="scientific">Streptomyces enissocaesilis</name>
    <dbReference type="NCBI Taxonomy" id="332589"/>
    <lineage>
        <taxon>Bacteria</taxon>
        <taxon>Bacillati</taxon>
        <taxon>Actinomycetota</taxon>
        <taxon>Actinomycetes</taxon>
        <taxon>Kitasatosporales</taxon>
        <taxon>Streptomycetaceae</taxon>
        <taxon>Streptomyces</taxon>
        <taxon>Streptomyces rochei group</taxon>
    </lineage>
</organism>
<dbReference type="EMBL" id="BAAAUD010000013">
    <property type="protein sequence ID" value="GAA2929298.1"/>
    <property type="molecule type" value="Genomic_DNA"/>
</dbReference>
<reference evidence="3" key="1">
    <citation type="journal article" date="2019" name="Int. J. Syst. Evol. Microbiol.">
        <title>The Global Catalogue of Microorganisms (GCM) 10K type strain sequencing project: providing services to taxonomists for standard genome sequencing and annotation.</title>
        <authorList>
            <consortium name="The Broad Institute Genomics Platform"/>
            <consortium name="The Broad Institute Genome Sequencing Center for Infectious Disease"/>
            <person name="Wu L."/>
            <person name="Ma J."/>
        </authorList>
    </citation>
    <scope>NUCLEOTIDE SEQUENCE [LARGE SCALE GENOMIC DNA]</scope>
    <source>
        <strain evidence="3">JCM 9088</strain>
    </source>
</reference>
<name>A0ABP6JE15_9ACTN</name>
<dbReference type="Proteomes" id="UP001500403">
    <property type="component" value="Unassembled WGS sequence"/>
</dbReference>
<feature type="compositionally biased region" description="Basic residues" evidence="1">
    <location>
        <begin position="78"/>
        <end position="88"/>
    </location>
</feature>